<protein>
    <recommendedName>
        <fullName evidence="3 7">6,7-dimethyl-8-ribityllumazine synthase</fullName>
        <shortName evidence="7">DMRL synthase</shortName>
        <shortName evidence="7">LS</shortName>
        <shortName evidence="7">Lumazine synthase</shortName>
        <ecNumber evidence="3 7">2.5.1.78</ecNumber>
    </recommendedName>
</protein>
<dbReference type="NCBIfam" id="TIGR00114">
    <property type="entry name" value="lumazine-synth"/>
    <property type="match status" value="1"/>
</dbReference>
<dbReference type="EMBL" id="JOJP01000001">
    <property type="protein sequence ID" value="KEI70418.1"/>
    <property type="molecule type" value="Genomic_DNA"/>
</dbReference>
<evidence type="ECO:0000256" key="6">
    <source>
        <dbReference type="ARBA" id="ARBA00048785"/>
    </source>
</evidence>
<comment type="function">
    <text evidence="7">Catalyzes the formation of 6,7-dimethyl-8-ribityllumazine by condensation of 5-amino-6-(D-ribitylamino)uracil with 3,4-dihydroxy-2-butanone 4-phosphate. This is the penultimate step in the biosynthesis of riboflavin.</text>
</comment>
<evidence type="ECO:0000256" key="7">
    <source>
        <dbReference type="HAMAP-Rule" id="MF_00178"/>
    </source>
</evidence>
<dbReference type="HAMAP" id="MF_00178">
    <property type="entry name" value="Lumazine_synth"/>
    <property type="match status" value="1"/>
</dbReference>
<name>A0A081K8E2_9GAMM</name>
<evidence type="ECO:0000313" key="9">
    <source>
        <dbReference type="Proteomes" id="UP000027997"/>
    </source>
</evidence>
<evidence type="ECO:0000256" key="1">
    <source>
        <dbReference type="ARBA" id="ARBA00004917"/>
    </source>
</evidence>
<comment type="subunit">
    <text evidence="7">Forms an icosahedral capsid composed of 60 subunits, arranged as a dodecamer of pentamers.</text>
</comment>
<evidence type="ECO:0000313" key="8">
    <source>
        <dbReference type="EMBL" id="KEI70418.1"/>
    </source>
</evidence>
<dbReference type="GO" id="GO:0000906">
    <property type="term" value="F:6,7-dimethyl-8-ribityllumazine synthase activity"/>
    <property type="evidence" value="ECO:0007669"/>
    <property type="project" value="UniProtKB-UniRule"/>
</dbReference>
<reference evidence="8 9" key="1">
    <citation type="submission" date="2014-06" db="EMBL/GenBank/DDBJ databases">
        <title>Whole Genome Sequences of Three Symbiotic Endozoicomonas Bacteria.</title>
        <authorList>
            <person name="Neave M.J."/>
            <person name="Apprill A."/>
            <person name="Voolstra C.R."/>
        </authorList>
    </citation>
    <scope>NUCLEOTIDE SEQUENCE [LARGE SCALE GENOMIC DNA]</scope>
    <source>
        <strain evidence="8 9">DSM 22380</strain>
    </source>
</reference>
<comment type="catalytic activity">
    <reaction evidence="6 7">
        <text>(2S)-2-hydroxy-3-oxobutyl phosphate + 5-amino-6-(D-ribitylamino)uracil = 6,7-dimethyl-8-(1-D-ribityl)lumazine + phosphate + 2 H2O + H(+)</text>
        <dbReference type="Rhea" id="RHEA:26152"/>
        <dbReference type="ChEBI" id="CHEBI:15377"/>
        <dbReference type="ChEBI" id="CHEBI:15378"/>
        <dbReference type="ChEBI" id="CHEBI:15934"/>
        <dbReference type="ChEBI" id="CHEBI:43474"/>
        <dbReference type="ChEBI" id="CHEBI:58201"/>
        <dbReference type="ChEBI" id="CHEBI:58830"/>
        <dbReference type="EC" id="2.5.1.78"/>
    </reaction>
</comment>
<feature type="binding site" evidence="7">
    <location>
        <position position="119"/>
    </location>
    <ligand>
        <name>5-amino-6-(D-ribitylamino)uracil</name>
        <dbReference type="ChEBI" id="CHEBI:15934"/>
    </ligand>
</feature>
<comment type="caution">
    <text evidence="8">The sequence shown here is derived from an EMBL/GenBank/DDBJ whole genome shotgun (WGS) entry which is preliminary data.</text>
</comment>
<dbReference type="PANTHER" id="PTHR21058:SF0">
    <property type="entry name" value="6,7-DIMETHYL-8-RIBITYLLUMAZINE SYNTHASE"/>
    <property type="match status" value="1"/>
</dbReference>
<evidence type="ECO:0000256" key="3">
    <source>
        <dbReference type="ARBA" id="ARBA00012664"/>
    </source>
</evidence>
<dbReference type="GO" id="GO:0009349">
    <property type="term" value="C:riboflavin synthase complex"/>
    <property type="evidence" value="ECO:0007669"/>
    <property type="project" value="UniProtKB-UniRule"/>
</dbReference>
<proteinExistence type="inferred from homology"/>
<gene>
    <name evidence="7" type="primary">ribH</name>
    <name evidence="8" type="ORF">GV64_06430</name>
</gene>
<dbReference type="STRING" id="305900.GV64_06430"/>
<dbReference type="GO" id="GO:0009231">
    <property type="term" value="P:riboflavin biosynthetic process"/>
    <property type="evidence" value="ECO:0007669"/>
    <property type="project" value="UniProtKB-UniRule"/>
</dbReference>
<comment type="similarity">
    <text evidence="2 7">Belongs to the DMRL synthase family.</text>
</comment>
<dbReference type="Proteomes" id="UP000027997">
    <property type="component" value="Unassembled WGS sequence"/>
</dbReference>
<dbReference type="eggNOG" id="COG0054">
    <property type="taxonomic scope" value="Bacteria"/>
</dbReference>
<dbReference type="CDD" id="cd09209">
    <property type="entry name" value="Lumazine_synthase-I"/>
    <property type="match status" value="1"/>
</dbReference>
<feature type="binding site" evidence="7">
    <location>
        <begin position="61"/>
        <end position="63"/>
    </location>
    <ligand>
        <name>5-amino-6-(D-ribitylamino)uracil</name>
        <dbReference type="ChEBI" id="CHEBI:15934"/>
    </ligand>
</feature>
<dbReference type="UniPathway" id="UPA00275">
    <property type="reaction ID" value="UER00404"/>
</dbReference>
<evidence type="ECO:0000256" key="2">
    <source>
        <dbReference type="ARBA" id="ARBA00007424"/>
    </source>
</evidence>
<dbReference type="InterPro" id="IPR002180">
    <property type="entry name" value="LS/RS"/>
</dbReference>
<dbReference type="InterPro" id="IPR036467">
    <property type="entry name" value="LS/RS_sf"/>
</dbReference>
<sequence length="161" mass="17659">MGAGLPKTPEQFHKIPHARLAIIGSSWHSDCVDAMINRAQKELLALDVKPQNISIHKVPGSLELPFAARLLFEADPELDAILAFGVVLKGITSHDEMVLHGVFEGFMDVTERFGKPVINEVIGVDSVEDAQKRSGDNHMNKGVEAVYATSELLHWVNQLKG</sequence>
<comment type="pathway">
    <text evidence="1 7">Cofactor biosynthesis; riboflavin biosynthesis; riboflavin from 2-hydroxy-3-oxobutyl phosphate and 5-amino-6-(D-ribitylamino)uracil: step 1/2.</text>
</comment>
<dbReference type="EC" id="2.5.1.78" evidence="3 7"/>
<keyword evidence="9" id="KW-1185">Reference proteome</keyword>
<dbReference type="Gene3D" id="3.40.50.960">
    <property type="entry name" value="Lumazine/riboflavin synthase"/>
    <property type="match status" value="1"/>
</dbReference>
<dbReference type="PANTHER" id="PTHR21058">
    <property type="entry name" value="6,7-DIMETHYL-8-RIBITYLLUMAZINE SYNTHASE DMRL SYNTHASE LUMAZINE SYNTHASE"/>
    <property type="match status" value="1"/>
</dbReference>
<dbReference type="Pfam" id="PF00885">
    <property type="entry name" value="DMRL_synthase"/>
    <property type="match status" value="1"/>
</dbReference>
<feature type="active site" description="Proton donor" evidence="7">
    <location>
        <position position="94"/>
    </location>
</feature>
<accession>A0A081K8E2</accession>
<dbReference type="InterPro" id="IPR034964">
    <property type="entry name" value="LS"/>
</dbReference>
<dbReference type="AlphaFoldDB" id="A0A081K8E2"/>
<feature type="binding site" evidence="7">
    <location>
        <position position="27"/>
    </location>
    <ligand>
        <name>5-amino-6-(D-ribitylamino)uracil</name>
        <dbReference type="ChEBI" id="CHEBI:15934"/>
    </ligand>
</feature>
<dbReference type="RefSeq" id="WP_020581015.1">
    <property type="nucleotide sequence ID" value="NZ_JOJP01000001.1"/>
</dbReference>
<feature type="binding site" evidence="7">
    <location>
        <begin position="86"/>
        <end position="88"/>
    </location>
    <ligand>
        <name>5-amino-6-(D-ribitylamino)uracil</name>
        <dbReference type="ChEBI" id="CHEBI:15934"/>
    </ligand>
</feature>
<evidence type="ECO:0000256" key="5">
    <source>
        <dbReference type="ARBA" id="ARBA00022679"/>
    </source>
</evidence>
<dbReference type="SUPFAM" id="SSF52121">
    <property type="entry name" value="Lumazine synthase"/>
    <property type="match status" value="1"/>
</dbReference>
<keyword evidence="5 7" id="KW-0808">Transferase</keyword>
<evidence type="ECO:0000256" key="4">
    <source>
        <dbReference type="ARBA" id="ARBA00022619"/>
    </source>
</evidence>
<keyword evidence="4 7" id="KW-0686">Riboflavin biosynthesis</keyword>
<feature type="binding site" evidence="7">
    <location>
        <position position="133"/>
    </location>
    <ligand>
        <name>(2S)-2-hydroxy-3-oxobutyl phosphate</name>
        <dbReference type="ChEBI" id="CHEBI:58830"/>
    </ligand>
</feature>
<comment type="caution">
    <text evidence="7">Lacks conserved residue(s) required for the propagation of feature annotation.</text>
</comment>
<dbReference type="GO" id="GO:0005829">
    <property type="term" value="C:cytosol"/>
    <property type="evidence" value="ECO:0007669"/>
    <property type="project" value="TreeGrafter"/>
</dbReference>
<organism evidence="8 9">
    <name type="scientific">Endozoicomonas elysicola</name>
    <dbReference type="NCBI Taxonomy" id="305900"/>
    <lineage>
        <taxon>Bacteria</taxon>
        <taxon>Pseudomonadati</taxon>
        <taxon>Pseudomonadota</taxon>
        <taxon>Gammaproteobacteria</taxon>
        <taxon>Oceanospirillales</taxon>
        <taxon>Endozoicomonadaceae</taxon>
        <taxon>Endozoicomonas</taxon>
    </lineage>
</organism>